<organism evidence="1 2">
    <name type="scientific">Lithospermum erythrorhizon</name>
    <name type="common">Purple gromwell</name>
    <name type="synonym">Lithospermum officinale var. erythrorhizon</name>
    <dbReference type="NCBI Taxonomy" id="34254"/>
    <lineage>
        <taxon>Eukaryota</taxon>
        <taxon>Viridiplantae</taxon>
        <taxon>Streptophyta</taxon>
        <taxon>Embryophyta</taxon>
        <taxon>Tracheophyta</taxon>
        <taxon>Spermatophyta</taxon>
        <taxon>Magnoliopsida</taxon>
        <taxon>eudicotyledons</taxon>
        <taxon>Gunneridae</taxon>
        <taxon>Pentapetalae</taxon>
        <taxon>asterids</taxon>
        <taxon>lamiids</taxon>
        <taxon>Boraginales</taxon>
        <taxon>Boraginaceae</taxon>
        <taxon>Boraginoideae</taxon>
        <taxon>Lithospermeae</taxon>
        <taxon>Lithospermum</taxon>
    </lineage>
</organism>
<dbReference type="AlphaFoldDB" id="A0AAV3NXV6"/>
<dbReference type="PANTHER" id="PTHR11439:SF522">
    <property type="entry name" value="REVERSE TRANSCRIPTASE TY1_COPIA-TYPE DOMAIN-CONTAINING PROTEIN"/>
    <property type="match status" value="1"/>
</dbReference>
<keyword evidence="2" id="KW-1185">Reference proteome</keyword>
<accession>A0AAV3NXV6</accession>
<dbReference type="EMBL" id="BAABME010015711">
    <property type="protein sequence ID" value="GAA0142593.1"/>
    <property type="molecule type" value="Genomic_DNA"/>
</dbReference>
<dbReference type="Proteomes" id="UP001454036">
    <property type="component" value="Unassembled WGS sequence"/>
</dbReference>
<name>A0AAV3NXV6_LITER</name>
<proteinExistence type="predicted"/>
<comment type="caution">
    <text evidence="1">The sequence shown here is derived from an EMBL/GenBank/DDBJ whole genome shotgun (WGS) entry which is preliminary data.</text>
</comment>
<gene>
    <name evidence="1" type="ORF">LIER_35599</name>
</gene>
<evidence type="ECO:0000313" key="1">
    <source>
        <dbReference type="EMBL" id="GAA0142593.1"/>
    </source>
</evidence>
<reference evidence="1 2" key="1">
    <citation type="submission" date="2024-01" db="EMBL/GenBank/DDBJ databases">
        <title>The complete chloroplast genome sequence of Lithospermum erythrorhizon: insights into the phylogenetic relationship among Boraginaceae species and the maternal lineages of purple gromwells.</title>
        <authorList>
            <person name="Okada T."/>
            <person name="Watanabe K."/>
        </authorList>
    </citation>
    <scope>NUCLEOTIDE SEQUENCE [LARGE SCALE GENOMIC DNA]</scope>
</reference>
<protein>
    <submittedName>
        <fullName evidence="1">Uncharacterized protein</fullName>
    </submittedName>
</protein>
<dbReference type="PANTHER" id="PTHR11439">
    <property type="entry name" value="GAG-POL-RELATED RETROTRANSPOSON"/>
    <property type="match status" value="1"/>
</dbReference>
<dbReference type="CDD" id="cd09272">
    <property type="entry name" value="RNase_HI_RT_Ty1"/>
    <property type="match status" value="1"/>
</dbReference>
<evidence type="ECO:0000313" key="2">
    <source>
        <dbReference type="Proteomes" id="UP001454036"/>
    </source>
</evidence>
<sequence length="80" mass="9023">MSTSLQLHYEGSDLSSFSLAAYSDVDWFTCPLSRRSLTGFCIYLGESLVSWKMKKQNTVSESSTEVEYRSMASTMLKFNG</sequence>